<comment type="catalytic activity">
    <reaction evidence="3">
        <text>melleolide F + FADH2 + chloride + O2 = 6'-chloromelleolide F + FAD + 2 H2O + H(+)</text>
        <dbReference type="Rhea" id="RHEA:67160"/>
        <dbReference type="ChEBI" id="CHEBI:15377"/>
        <dbReference type="ChEBI" id="CHEBI:15378"/>
        <dbReference type="ChEBI" id="CHEBI:15379"/>
        <dbReference type="ChEBI" id="CHEBI:17996"/>
        <dbReference type="ChEBI" id="CHEBI:57692"/>
        <dbReference type="ChEBI" id="CHEBI:58307"/>
        <dbReference type="ChEBI" id="CHEBI:167712"/>
        <dbReference type="ChEBI" id="CHEBI:167713"/>
    </reaction>
    <physiologicalReaction direction="left-to-right" evidence="3">
        <dbReference type="Rhea" id="RHEA:67161"/>
    </physiologicalReaction>
</comment>
<dbReference type="AlphaFoldDB" id="F8P089"/>
<dbReference type="GO" id="GO:0044550">
    <property type="term" value="P:secondary metabolite biosynthetic process"/>
    <property type="evidence" value="ECO:0007669"/>
    <property type="project" value="UniProtKB-ARBA"/>
</dbReference>
<dbReference type="PROSITE" id="PS51257">
    <property type="entry name" value="PROKAR_LIPOPROTEIN"/>
    <property type="match status" value="1"/>
</dbReference>
<dbReference type="GeneID" id="18815087"/>
<protein>
    <recommendedName>
        <fullName evidence="6">FAD dependent oxidoreductase domain-containing protein</fullName>
    </recommendedName>
</protein>
<dbReference type="EMBL" id="GL945435">
    <property type="protein sequence ID" value="EGO23462.1"/>
    <property type="molecule type" value="Genomic_DNA"/>
</dbReference>
<dbReference type="Gene3D" id="3.50.50.60">
    <property type="entry name" value="FAD/NAD(P)-binding domain"/>
    <property type="match status" value="1"/>
</dbReference>
<feature type="transmembrane region" description="Helical" evidence="4">
    <location>
        <begin position="7"/>
        <end position="26"/>
    </location>
</feature>
<dbReference type="SUPFAM" id="SSF51905">
    <property type="entry name" value="FAD/NAD(P)-binding domain"/>
    <property type="match status" value="1"/>
</dbReference>
<proteinExistence type="inferred from homology"/>
<dbReference type="HOGENOM" id="CLU_025587_1_0_1"/>
<dbReference type="InterPro" id="IPR036188">
    <property type="entry name" value="FAD/NAD-bd_sf"/>
</dbReference>
<name>F8P089_SERL9</name>
<accession>F8P089</accession>
<dbReference type="RefSeq" id="XP_007319224.1">
    <property type="nucleotide sequence ID" value="XM_007319162.1"/>
</dbReference>
<organism>
    <name type="scientific">Serpula lacrymans var. lacrymans (strain S7.9)</name>
    <name type="common">Dry rot fungus</name>
    <dbReference type="NCBI Taxonomy" id="578457"/>
    <lineage>
        <taxon>Eukaryota</taxon>
        <taxon>Fungi</taxon>
        <taxon>Dikarya</taxon>
        <taxon>Basidiomycota</taxon>
        <taxon>Agaricomycotina</taxon>
        <taxon>Agaricomycetes</taxon>
        <taxon>Agaricomycetidae</taxon>
        <taxon>Boletales</taxon>
        <taxon>Coniophorineae</taxon>
        <taxon>Serpulaceae</taxon>
        <taxon>Serpula</taxon>
    </lineage>
</organism>
<reference evidence="5" key="1">
    <citation type="submission" date="2011-04" db="EMBL/GenBank/DDBJ databases">
        <title>Evolution of plant cell wall degrading machinery underlies the functional diversity of forest fungi.</title>
        <authorList>
            <consortium name="US DOE Joint Genome Institute (JGI-PGF)"/>
            <person name="Eastwood D.C."/>
            <person name="Floudas D."/>
            <person name="Binder M."/>
            <person name="Majcherczyk A."/>
            <person name="Schneider P."/>
            <person name="Aerts A."/>
            <person name="Asiegbu F.O."/>
            <person name="Baker S.E."/>
            <person name="Barry K."/>
            <person name="Bendiksby M."/>
            <person name="Blumentritt M."/>
            <person name="Coutinho P.M."/>
            <person name="Cullen D."/>
            <person name="Cullen D."/>
            <person name="Gathman A."/>
            <person name="Goodell B."/>
            <person name="Henrissat B."/>
            <person name="Ihrmark K."/>
            <person name="Kauserud H."/>
            <person name="Kohler A."/>
            <person name="LaButti K."/>
            <person name="Lapidus A."/>
            <person name="Lavin J.L."/>
            <person name="Lee Y.-H."/>
            <person name="Lindquist E."/>
            <person name="Lilly W."/>
            <person name="Lucas S."/>
            <person name="Morin E."/>
            <person name="Murat C."/>
            <person name="Oguiza J.A."/>
            <person name="Park J."/>
            <person name="Pisabarro A.G."/>
            <person name="Riley R."/>
            <person name="Rosling A."/>
            <person name="Salamov A."/>
            <person name="Schmidt O."/>
            <person name="Schmutz J."/>
            <person name="Skrede I."/>
            <person name="Stenlid J."/>
            <person name="Wiebenga A."/>
            <person name="Xie X."/>
            <person name="Kues U."/>
            <person name="Hibbett D.S."/>
            <person name="Hoffmeister D."/>
            <person name="Hogberg N."/>
            <person name="Martin F."/>
            <person name="Grigoriev I.V."/>
            <person name="Watkinson S.C."/>
        </authorList>
    </citation>
    <scope>NUCLEOTIDE SEQUENCE</scope>
    <source>
        <strain evidence="5">S7.9</strain>
    </source>
</reference>
<dbReference type="GO" id="GO:0140907">
    <property type="term" value="F:flavin-dependent halogenase activity"/>
    <property type="evidence" value="ECO:0007669"/>
    <property type="project" value="UniProtKB-ARBA"/>
</dbReference>
<evidence type="ECO:0000313" key="5">
    <source>
        <dbReference type="EMBL" id="EGO23462.1"/>
    </source>
</evidence>
<dbReference type="KEGG" id="sla:SERLADRAFT_438774"/>
<keyword evidence="4" id="KW-0812">Transmembrane</keyword>
<keyword evidence="2" id="KW-0560">Oxidoreductase</keyword>
<evidence type="ECO:0000256" key="4">
    <source>
        <dbReference type="SAM" id="Phobius"/>
    </source>
</evidence>
<sequence>MSTGLRALEYASAILIVFFSSCIFLARRLRQRLFVETTGVNDFPYLGQARPEHEKLKGTVVICGGSIAGLLSARVCHNHFERVIIVEPEPWLATEEARTTQAWTQQQNRSRVVQYHSVQGQQALNLTAYRALFPHFDELAKESGIRIAASDLKLCISGRFPGAPYDEYPNGLPETCFTSRQGLETLIRRLVLDQTRYPNIEYIVGTVSEYHGDPNNSSAIQKVTVRDDNGTTDINTDLVIDCTGAFHTGIKMLKHAGYGSADPYPKGKLPLDDIKISYDPKMFYSTLELTVPPKLAKRLPIPGGIDNHPGIAMCISNAQKDCKMLYIIGADGPYRIHISPGAWGMSDLPKTIDGVKKFARSMVMDVPLPDWLFQVLDMLEEDPQVQETMTVSYVRVPPACYYRFHMATNLPSNWVALGDSVMRINPVFGTGIAKTIYGLLSLSRILRTVPSAASSSSTDSAVLPSDFSSKFFDIQRPRIESFWTSTKDADYARPTTIRVPGENVNTGSFMRWYIRRLRIVSLTDKETNSKFWHISNYLAPGIDALHPSLVLKVLWSYIKSSVA</sequence>
<comment type="similarity">
    <text evidence="1">Belongs to the flavin-dependent halogenase family.</text>
</comment>
<evidence type="ECO:0000256" key="3">
    <source>
        <dbReference type="ARBA" id="ARBA00049364"/>
    </source>
</evidence>
<evidence type="ECO:0000256" key="1">
    <source>
        <dbReference type="ARBA" id="ARBA00005706"/>
    </source>
</evidence>
<dbReference type="OrthoDB" id="2675609at2759"/>
<evidence type="ECO:0000256" key="2">
    <source>
        <dbReference type="ARBA" id="ARBA00023002"/>
    </source>
</evidence>
<dbReference type="PANTHER" id="PTHR43747">
    <property type="entry name" value="FAD-BINDING PROTEIN"/>
    <property type="match status" value="1"/>
</dbReference>
<gene>
    <name evidence="5" type="ORF">SERLADRAFT_438774</name>
</gene>
<dbReference type="InterPro" id="IPR050816">
    <property type="entry name" value="Flavin-dep_Halogenase_NPB"/>
</dbReference>
<evidence type="ECO:0008006" key="6">
    <source>
        <dbReference type="Google" id="ProtNLM"/>
    </source>
</evidence>
<dbReference type="PANTHER" id="PTHR43747:SF5">
    <property type="entry name" value="FAD-BINDING DOMAIN-CONTAINING PROTEIN"/>
    <property type="match status" value="1"/>
</dbReference>
<keyword evidence="4" id="KW-1133">Transmembrane helix</keyword>
<keyword evidence="4" id="KW-0472">Membrane</keyword>
<dbReference type="Proteomes" id="UP000008064">
    <property type="component" value="Unassembled WGS sequence"/>
</dbReference>